<keyword evidence="1" id="KW-0732">Signal</keyword>
<dbReference type="InterPro" id="IPR033428">
    <property type="entry name" value="DUF5118"/>
</dbReference>
<organism evidence="5 6">
    <name type="scientific">Bacteroides nordii</name>
    <dbReference type="NCBI Taxonomy" id="291645"/>
    <lineage>
        <taxon>Bacteria</taxon>
        <taxon>Pseudomonadati</taxon>
        <taxon>Bacteroidota</taxon>
        <taxon>Bacteroidia</taxon>
        <taxon>Bacteroidales</taxon>
        <taxon>Bacteroidaceae</taxon>
        <taxon>Bacteroides</taxon>
    </lineage>
</organism>
<feature type="domain" description="DUF5117" evidence="3">
    <location>
        <begin position="113"/>
        <end position="297"/>
    </location>
</feature>
<feature type="domain" description="DUF5118" evidence="4">
    <location>
        <begin position="54"/>
        <end position="101"/>
    </location>
</feature>
<dbReference type="EMBL" id="QSGO01000008">
    <property type="protein sequence ID" value="RHB34696.1"/>
    <property type="molecule type" value="Genomic_DNA"/>
</dbReference>
<protein>
    <submittedName>
        <fullName evidence="5">DUF5117 domain-containing protein</fullName>
    </submittedName>
</protein>
<dbReference type="SUPFAM" id="SSF55486">
    <property type="entry name" value="Metalloproteases ('zincins'), catalytic domain"/>
    <property type="match status" value="1"/>
</dbReference>
<dbReference type="Pfam" id="PF16313">
    <property type="entry name" value="DUF4953"/>
    <property type="match status" value="1"/>
</dbReference>
<dbReference type="GO" id="GO:0008237">
    <property type="term" value="F:metallopeptidase activity"/>
    <property type="evidence" value="ECO:0007669"/>
    <property type="project" value="InterPro"/>
</dbReference>
<dbReference type="Gene3D" id="3.40.390.10">
    <property type="entry name" value="Collagenase (Catalytic Domain)"/>
    <property type="match status" value="1"/>
</dbReference>
<evidence type="ECO:0000259" key="3">
    <source>
        <dbReference type="Pfam" id="PF17148"/>
    </source>
</evidence>
<evidence type="ECO:0000256" key="1">
    <source>
        <dbReference type="SAM" id="SignalP"/>
    </source>
</evidence>
<dbReference type="CDD" id="cd04276">
    <property type="entry name" value="ZnMc_MMP_like_2"/>
    <property type="match status" value="1"/>
</dbReference>
<dbReference type="Proteomes" id="UP000284379">
    <property type="component" value="Unassembled WGS sequence"/>
</dbReference>
<dbReference type="Pfam" id="PF17148">
    <property type="entry name" value="DUF5117"/>
    <property type="match status" value="1"/>
</dbReference>
<dbReference type="PANTHER" id="PTHR38478:SF1">
    <property type="entry name" value="ZINC DEPENDENT METALLOPROTEASE DOMAIN LIPOPROTEIN"/>
    <property type="match status" value="1"/>
</dbReference>
<proteinExistence type="predicted"/>
<name>A0A413VM81_9BACE</name>
<evidence type="ECO:0000259" key="4">
    <source>
        <dbReference type="Pfam" id="PF17162"/>
    </source>
</evidence>
<feature type="domain" description="EcxA zinc-binding" evidence="2">
    <location>
        <begin position="430"/>
        <end position="749"/>
    </location>
</feature>
<reference evidence="5 6" key="1">
    <citation type="submission" date="2018-08" db="EMBL/GenBank/DDBJ databases">
        <title>A genome reference for cultivated species of the human gut microbiota.</title>
        <authorList>
            <person name="Zou Y."/>
            <person name="Xue W."/>
            <person name="Luo G."/>
        </authorList>
    </citation>
    <scope>NUCLEOTIDE SEQUENCE [LARGE SCALE GENOMIC DNA]</scope>
    <source>
        <strain evidence="5 6">AM40-30BH</strain>
    </source>
</reference>
<feature type="signal peptide" evidence="1">
    <location>
        <begin position="1"/>
        <end position="26"/>
    </location>
</feature>
<dbReference type="InterPro" id="IPR034032">
    <property type="entry name" value="Zn_MMP-like_bac"/>
</dbReference>
<dbReference type="InterPro" id="IPR032534">
    <property type="entry name" value="EcxA_zinc-bd"/>
</dbReference>
<comment type="caution">
    <text evidence="5">The sequence shown here is derived from an EMBL/GenBank/DDBJ whole genome shotgun (WGS) entry which is preliminary data.</text>
</comment>
<dbReference type="RefSeq" id="WP_122201635.1">
    <property type="nucleotide sequence ID" value="NZ_CABJFV010000008.1"/>
</dbReference>
<evidence type="ECO:0000313" key="6">
    <source>
        <dbReference type="Proteomes" id="UP000284379"/>
    </source>
</evidence>
<dbReference type="AlphaFoldDB" id="A0A413VM81"/>
<evidence type="ECO:0000313" key="5">
    <source>
        <dbReference type="EMBL" id="RHB34696.1"/>
    </source>
</evidence>
<accession>A0A413VM81</accession>
<evidence type="ECO:0000259" key="2">
    <source>
        <dbReference type="Pfam" id="PF16313"/>
    </source>
</evidence>
<feature type="chain" id="PRO_5019283820" evidence="1">
    <location>
        <begin position="27"/>
        <end position="877"/>
    </location>
</feature>
<dbReference type="InterPro" id="IPR024079">
    <property type="entry name" value="MetalloPept_cat_dom_sf"/>
</dbReference>
<sequence>MKFRTSLLITVATGAFLCGPSVVLYAGNPTPDSMGWFRKKKKSESNDSIKSKNEYEKLTGDGSIVRRGMFNVYQKKNDYYFEVPASLLGRDMLVVNKLQRVPAELNEAGVNRGINYENQMVRFELDKATNKLLIRQSRPLPLSPTEDAISQSVRDNYISPLIAGFKIEAFNNDSTMMVVKVNDIYDGTETSINNVFTNINLGTSSIKNLSRILSIKSFENNVVATSELTTKVTEGTTSVYVTVEVSSSLMLLPEKPMTGRLDNARVGYFTNPLLSYSDGQQRVDTKRFITRWRLEPKPEDRERYLRGELVEPAKPIVFYIENSTPYRWRKYIKQGIEDWQMAFERAGFKNAIIAKEVTDSMTIDMDDVNYSVLTYAASTKANAMGPSILDPRSGEILEADIMWWHNVLGMLQEWITVQTGAIRPEARGVKLSDELMGDAMRFVACHEVGHSLGLRHNMMGSWAFPTDSLRSKSFTDRMNSTSSSIMDYARFNYVAQPGDGVTVLSPHIGPYDIFAIEYGYRWYGKETPEAEKELLYDFLGRHTDRLYKYSEAQDVRDAVDPRAQNEDLGDDAVRSSLLGIENLKRIVPQIIQWTTTGEKGQTYEEASRLYYAVINQWNNYLYHVMANIGGIYIENTVVGDGQKTYTFVEKEKQQAALKFLLDEVLTYPKWLFDTEVGEYTYLLRNTPLGVVENAPTLILKNAQSYILWDLLSNNRLMRMLENESVNGKKAFTAVDLMDGLHRSIFATTERGAIPDVMTRALQKNFLDALITAAAESEGVKINKKLMDDHFLLNHQEPACSCDEYAHHSLDSDRMGARRELNFYGSQLNRISDAISVKRGELLRIKDLLQSRLGTSDTATKYHYKDMILRINTALGLK</sequence>
<dbReference type="Pfam" id="PF17162">
    <property type="entry name" value="DUF5118"/>
    <property type="match status" value="1"/>
</dbReference>
<dbReference type="PANTHER" id="PTHR38478">
    <property type="entry name" value="PEPTIDASE M1A AND M12B"/>
    <property type="match status" value="1"/>
</dbReference>
<dbReference type="InterPro" id="IPR033413">
    <property type="entry name" value="DUF5117"/>
</dbReference>
<gene>
    <name evidence="5" type="ORF">DW888_12105</name>
</gene>